<keyword evidence="1" id="KW-1133">Transmembrane helix</keyword>
<keyword evidence="1" id="KW-0472">Membrane</keyword>
<sequence length="134" mass="14323">MSRTSSTRSLTLAGSLAILFGAMTAFAGGLALFGGESVEQAVGEVVPFVLWFNFMAGFFYILSGVGLLGRQNWSVHLSGAILGASLLVLLLLVMHVMRGGPYELRTLGAMLFRCAVWLVIFGVAKQALGRSRPR</sequence>
<name>A0A9Q9LZP2_9RHOB</name>
<feature type="transmembrane region" description="Helical" evidence="1">
    <location>
        <begin position="12"/>
        <end position="33"/>
    </location>
</feature>
<protein>
    <submittedName>
        <fullName evidence="2">Uncharacterized protein</fullName>
    </submittedName>
</protein>
<keyword evidence="1" id="KW-0812">Transmembrane</keyword>
<feature type="transmembrane region" description="Helical" evidence="1">
    <location>
        <begin position="45"/>
        <end position="68"/>
    </location>
</feature>
<evidence type="ECO:0000313" key="2">
    <source>
        <dbReference type="EMBL" id="UWP95673.1"/>
    </source>
</evidence>
<reference evidence="2" key="1">
    <citation type="submission" date="2021-08" db="EMBL/GenBank/DDBJ databases">
        <authorList>
            <person name="Nwanade C."/>
            <person name="Wang M."/>
            <person name="Masoudi A."/>
            <person name="Yu Z."/>
            <person name="Liu J."/>
        </authorList>
    </citation>
    <scope>NUCLEOTIDE SEQUENCE</scope>
    <source>
        <strain evidence="2">S056</strain>
    </source>
</reference>
<evidence type="ECO:0000313" key="3">
    <source>
        <dbReference type="Proteomes" id="UP001057991"/>
    </source>
</evidence>
<dbReference type="RefSeq" id="WP_259806180.1">
    <property type="nucleotide sequence ID" value="NZ_CP080776.1"/>
</dbReference>
<accession>A0A9Q9LZP2</accession>
<proteinExistence type="predicted"/>
<organism evidence="2 3">
    <name type="scientific">Aliiroseovarius crassostreae</name>
    <dbReference type="NCBI Taxonomy" id="154981"/>
    <lineage>
        <taxon>Bacteria</taxon>
        <taxon>Pseudomonadati</taxon>
        <taxon>Pseudomonadota</taxon>
        <taxon>Alphaproteobacteria</taxon>
        <taxon>Rhodobacterales</taxon>
        <taxon>Paracoccaceae</taxon>
        <taxon>Aliiroseovarius</taxon>
    </lineage>
</organism>
<feature type="transmembrane region" description="Helical" evidence="1">
    <location>
        <begin position="75"/>
        <end position="94"/>
    </location>
</feature>
<feature type="transmembrane region" description="Helical" evidence="1">
    <location>
        <begin position="106"/>
        <end position="124"/>
    </location>
</feature>
<gene>
    <name evidence="2" type="ORF">K3X48_01285</name>
</gene>
<dbReference type="Proteomes" id="UP001057991">
    <property type="component" value="Chromosome"/>
</dbReference>
<evidence type="ECO:0000256" key="1">
    <source>
        <dbReference type="SAM" id="Phobius"/>
    </source>
</evidence>
<dbReference type="AlphaFoldDB" id="A0A9Q9LZP2"/>
<dbReference type="EMBL" id="CP080776">
    <property type="protein sequence ID" value="UWP95673.1"/>
    <property type="molecule type" value="Genomic_DNA"/>
</dbReference>